<dbReference type="GO" id="GO:0042054">
    <property type="term" value="F:histone methyltransferase activity"/>
    <property type="evidence" value="ECO:0007669"/>
    <property type="project" value="InterPro"/>
</dbReference>
<evidence type="ECO:0000313" key="2">
    <source>
        <dbReference type="EMBL" id="KAH9290197.1"/>
    </source>
</evidence>
<dbReference type="PROSITE" id="PS50867">
    <property type="entry name" value="PRE_SET"/>
    <property type="match status" value="1"/>
</dbReference>
<comment type="caution">
    <text evidence="2">The sequence shown here is derived from an EMBL/GenBank/DDBJ whole genome shotgun (WGS) entry which is preliminary data.</text>
</comment>
<dbReference type="InterPro" id="IPR007728">
    <property type="entry name" value="Pre-SET_dom"/>
</dbReference>
<dbReference type="PANTHER" id="PTHR45660">
    <property type="entry name" value="HISTONE-LYSINE N-METHYLTRANSFERASE SETMAR"/>
    <property type="match status" value="1"/>
</dbReference>
<sequence>MARNHGLEIYRIELAKLGNKAFKKDISIENIKSDFRRTWLWSLNREALINDMTPSQAFEVGDEDERSAIENIMRLVEYTQNEIDPILHSINQVTHVTQTQEITDVGEEMVQGIHVLGEGLSLPLQTIFVVTTYTPKPTTMARTKKQFKQSEEINWAPVVFPWLSPQSIASLARTCSSFRSLSKTITTHRIADAARGLEKYPVPVSNPVDNILYPYFLYTPTSIFSISSPKQQWGHETSADPQQTKSLISDSEILEGTGCNCTDCSKEEQACSCNELRVYSDDGRIRFSGGCLNPNFEDNAEFGGLNPRFGGLEDNAEIESLDGGPMVVMECGPACRCGEGCRNRVSQRGLSVRVEIVRHLKKGWGLHVAEPVKRGAFVCEYAGEFLTTAEARERQWHYDEASLNKHNFCSALLVIREHLPSGQACLRLNIDATILGFVKVEASKDEELVEDICSLLKMTCTCRLGLVLKKKEEYIRWSRERESDWLPVVLDALSQAEQDTLQRAGILRIARVPHVAPASHILCDLFSYWDADQNTFRFPGVRGEWTITLEDVYRILGVPIIGRRLSFDTTVSRAQVTQWATYMGDAVVSTGLKKGVKVHSIPGLPIPLICQAIMGILASRLIRDKGGDTLLYCWAPIIAQIEAHGQIYAWGADILGTTYHDLYRVVRLQG</sequence>
<dbReference type="GO" id="GO:0003690">
    <property type="term" value="F:double-stranded DNA binding"/>
    <property type="evidence" value="ECO:0007669"/>
    <property type="project" value="TreeGrafter"/>
</dbReference>
<dbReference type="Proteomes" id="UP000824469">
    <property type="component" value="Unassembled WGS sequence"/>
</dbReference>
<dbReference type="Pfam" id="PF05033">
    <property type="entry name" value="Pre-SET"/>
    <property type="match status" value="1"/>
</dbReference>
<keyword evidence="3" id="KW-1185">Reference proteome</keyword>
<proteinExistence type="predicted"/>
<protein>
    <recommendedName>
        <fullName evidence="1">Pre-SET domain-containing protein</fullName>
    </recommendedName>
</protein>
<dbReference type="Gene3D" id="2.170.270.10">
    <property type="entry name" value="SET domain"/>
    <property type="match status" value="1"/>
</dbReference>
<gene>
    <name evidence="2" type="ORF">KI387_034314</name>
</gene>
<dbReference type="EMBL" id="JAHRHJ020003813">
    <property type="protein sequence ID" value="KAH9290197.1"/>
    <property type="molecule type" value="Genomic_DNA"/>
</dbReference>
<accession>A0AA38C4V3</accession>
<evidence type="ECO:0000313" key="3">
    <source>
        <dbReference type="Proteomes" id="UP000824469"/>
    </source>
</evidence>
<dbReference type="GO" id="GO:0005634">
    <property type="term" value="C:nucleus"/>
    <property type="evidence" value="ECO:0007669"/>
    <property type="project" value="InterPro"/>
</dbReference>
<dbReference type="GO" id="GO:0008270">
    <property type="term" value="F:zinc ion binding"/>
    <property type="evidence" value="ECO:0007669"/>
    <property type="project" value="InterPro"/>
</dbReference>
<feature type="domain" description="Pre-SET" evidence="1">
    <location>
        <begin position="257"/>
        <end position="349"/>
    </location>
</feature>
<organism evidence="2 3">
    <name type="scientific">Taxus chinensis</name>
    <name type="common">Chinese yew</name>
    <name type="synonym">Taxus wallichiana var. chinensis</name>
    <dbReference type="NCBI Taxonomy" id="29808"/>
    <lineage>
        <taxon>Eukaryota</taxon>
        <taxon>Viridiplantae</taxon>
        <taxon>Streptophyta</taxon>
        <taxon>Embryophyta</taxon>
        <taxon>Tracheophyta</taxon>
        <taxon>Spermatophyta</taxon>
        <taxon>Pinopsida</taxon>
        <taxon>Pinidae</taxon>
        <taxon>Conifers II</taxon>
        <taxon>Cupressales</taxon>
        <taxon>Taxaceae</taxon>
        <taxon>Taxus</taxon>
    </lineage>
</organism>
<dbReference type="InterPro" id="IPR046341">
    <property type="entry name" value="SET_dom_sf"/>
</dbReference>
<dbReference type="PANTHER" id="PTHR45660:SF89">
    <property type="entry name" value="HISTONE-LYSINE N-METHYLTRANSFERASE SUVR3"/>
    <property type="match status" value="1"/>
</dbReference>
<dbReference type="InterPro" id="IPR051357">
    <property type="entry name" value="H3K9_HMTase_SUVAR3-9"/>
</dbReference>
<name>A0AA38C4V3_TAXCH</name>
<reference evidence="2 3" key="1">
    <citation type="journal article" date="2021" name="Nat. Plants">
        <title>The Taxus genome provides insights into paclitaxel biosynthesis.</title>
        <authorList>
            <person name="Xiong X."/>
            <person name="Gou J."/>
            <person name="Liao Q."/>
            <person name="Li Y."/>
            <person name="Zhou Q."/>
            <person name="Bi G."/>
            <person name="Li C."/>
            <person name="Du R."/>
            <person name="Wang X."/>
            <person name="Sun T."/>
            <person name="Guo L."/>
            <person name="Liang H."/>
            <person name="Lu P."/>
            <person name="Wu Y."/>
            <person name="Zhang Z."/>
            <person name="Ro D.K."/>
            <person name="Shang Y."/>
            <person name="Huang S."/>
            <person name="Yan J."/>
        </authorList>
    </citation>
    <scope>NUCLEOTIDE SEQUENCE [LARGE SCALE GENOMIC DNA]</scope>
    <source>
        <strain evidence="2">Ta-2019</strain>
    </source>
</reference>
<evidence type="ECO:0000259" key="1">
    <source>
        <dbReference type="PROSITE" id="PS50867"/>
    </source>
</evidence>
<dbReference type="AlphaFoldDB" id="A0AA38C4V3"/>
<dbReference type="SUPFAM" id="SSF82199">
    <property type="entry name" value="SET domain"/>
    <property type="match status" value="1"/>
</dbReference>